<feature type="compositionally biased region" description="Polar residues" evidence="1">
    <location>
        <begin position="13"/>
        <end position="26"/>
    </location>
</feature>
<evidence type="ECO:0000313" key="3">
    <source>
        <dbReference type="EMBL" id="KAK8849916.1"/>
    </source>
</evidence>
<comment type="caution">
    <text evidence="3">The sequence shown here is derived from an EMBL/GenBank/DDBJ whole genome shotgun (WGS) entry which is preliminary data.</text>
</comment>
<protein>
    <recommendedName>
        <fullName evidence="5">Right handed beta helix domain-containing protein</fullName>
    </recommendedName>
</protein>
<evidence type="ECO:0008006" key="5">
    <source>
        <dbReference type="Google" id="ProtNLM"/>
    </source>
</evidence>
<feature type="compositionally biased region" description="Acidic residues" evidence="1">
    <location>
        <begin position="27"/>
        <end position="53"/>
    </location>
</feature>
<sequence>MYTTYPYTLFPPRTQTPEQSSYQTFDESSDQTIDDSSNEIQDESSDQTIDDSSNEIQDKSSDQTIDDSSNAIQDESSDQTIDESSNENQDKSSDQIIDESSNENQDKSSDMISFSLDTDTDTNIIITPGPIESTPSDSSDIITIDVNRTESDINKRFETEITNSTICIVKIKDTNFSSINHNNNGGAVCIVNSGLQCNKIAFTDCSTKEAGGAIYIKNVNEESNSIEFNDITFSNCTAKFGGALYVHSTSPKVPVKIEKCKFEGNLATSIDDSSNYQNGGNSIFLTIKRGLIRLNTFIDKSNNDCNTMSIYNSFDSNNLNLLDNNKDSNLITISDCTFEMPQVSSCCIFYTGGVEGSYYEIQQCSFIGNLSSGAHFIDGEMISEDCPKLVVKKCKFTCNSNEGFDFDKNFVSVDLNDQTFNDSNDEPSSSNSNDKWKTIVAIAVPVVAIVIIVIVVIFVVIKKKRNNTSSQDMMILETDIDPKDFDI</sequence>
<evidence type="ECO:0000313" key="4">
    <source>
        <dbReference type="Proteomes" id="UP001470230"/>
    </source>
</evidence>
<feature type="compositionally biased region" description="Acidic residues" evidence="1">
    <location>
        <begin position="75"/>
        <end position="85"/>
    </location>
</feature>
<accession>A0ABR2HML6</accession>
<dbReference type="Proteomes" id="UP001470230">
    <property type="component" value="Unassembled WGS sequence"/>
</dbReference>
<name>A0ABR2HML6_9EUKA</name>
<reference evidence="3 4" key="1">
    <citation type="submission" date="2024-04" db="EMBL/GenBank/DDBJ databases">
        <title>Tritrichomonas musculus Genome.</title>
        <authorList>
            <person name="Alves-Ferreira E."/>
            <person name="Grigg M."/>
            <person name="Lorenzi H."/>
            <person name="Galac M."/>
        </authorList>
    </citation>
    <scope>NUCLEOTIDE SEQUENCE [LARGE SCALE GENOMIC DNA]</scope>
    <source>
        <strain evidence="3 4">EAF2021</strain>
    </source>
</reference>
<evidence type="ECO:0000256" key="1">
    <source>
        <dbReference type="SAM" id="MobiDB-lite"/>
    </source>
</evidence>
<keyword evidence="2" id="KW-1133">Transmembrane helix</keyword>
<proteinExistence type="predicted"/>
<feature type="compositionally biased region" description="Polar residues" evidence="1">
    <location>
        <begin position="62"/>
        <end position="74"/>
    </location>
</feature>
<dbReference type="EMBL" id="JAPFFF010000025">
    <property type="protein sequence ID" value="KAK8849916.1"/>
    <property type="molecule type" value="Genomic_DNA"/>
</dbReference>
<keyword evidence="2" id="KW-0472">Membrane</keyword>
<gene>
    <name evidence="3" type="ORF">M9Y10_018506</name>
</gene>
<feature type="transmembrane region" description="Helical" evidence="2">
    <location>
        <begin position="439"/>
        <end position="461"/>
    </location>
</feature>
<keyword evidence="4" id="KW-1185">Reference proteome</keyword>
<evidence type="ECO:0000256" key="2">
    <source>
        <dbReference type="SAM" id="Phobius"/>
    </source>
</evidence>
<keyword evidence="2" id="KW-0812">Transmembrane</keyword>
<feature type="region of interest" description="Disordered" evidence="1">
    <location>
        <begin position="1"/>
        <end position="114"/>
    </location>
</feature>
<organism evidence="3 4">
    <name type="scientific">Tritrichomonas musculus</name>
    <dbReference type="NCBI Taxonomy" id="1915356"/>
    <lineage>
        <taxon>Eukaryota</taxon>
        <taxon>Metamonada</taxon>
        <taxon>Parabasalia</taxon>
        <taxon>Tritrichomonadida</taxon>
        <taxon>Tritrichomonadidae</taxon>
        <taxon>Tritrichomonas</taxon>
    </lineage>
</organism>